<evidence type="ECO:0000313" key="2">
    <source>
        <dbReference type="EMBL" id="AWM38856.1"/>
    </source>
</evidence>
<gene>
    <name evidence="2" type="ORF">C1280_18960</name>
</gene>
<keyword evidence="1" id="KW-0472">Membrane</keyword>
<dbReference type="InterPro" id="IPR025187">
    <property type="entry name" value="DUF4112"/>
</dbReference>
<dbReference type="PANTHER" id="PTHR35519">
    <property type="entry name" value="MEMBRANE PROTEINS"/>
    <property type="match status" value="1"/>
</dbReference>
<dbReference type="PANTHER" id="PTHR35519:SF2">
    <property type="entry name" value="PH DOMAIN PROTEIN"/>
    <property type="match status" value="1"/>
</dbReference>
<accession>A0A2Z3H5M1</accession>
<feature type="transmembrane region" description="Helical" evidence="1">
    <location>
        <begin position="65"/>
        <end position="86"/>
    </location>
</feature>
<organism evidence="2 3">
    <name type="scientific">Gemmata obscuriglobus</name>
    <dbReference type="NCBI Taxonomy" id="114"/>
    <lineage>
        <taxon>Bacteria</taxon>
        <taxon>Pseudomonadati</taxon>
        <taxon>Planctomycetota</taxon>
        <taxon>Planctomycetia</taxon>
        <taxon>Gemmatales</taxon>
        <taxon>Gemmataceae</taxon>
        <taxon>Gemmata</taxon>
    </lineage>
</organism>
<keyword evidence="1" id="KW-0812">Transmembrane</keyword>
<dbReference type="KEGG" id="gog:C1280_18960"/>
<evidence type="ECO:0000256" key="1">
    <source>
        <dbReference type="SAM" id="Phobius"/>
    </source>
</evidence>
<reference evidence="2 3" key="1">
    <citation type="submission" date="2018-01" db="EMBL/GenBank/DDBJ databases">
        <title>G. obscuriglobus.</title>
        <authorList>
            <person name="Franke J."/>
            <person name="Blomberg W."/>
            <person name="Selmecki A."/>
        </authorList>
    </citation>
    <scope>NUCLEOTIDE SEQUENCE [LARGE SCALE GENOMIC DNA]</scope>
    <source>
        <strain evidence="2 3">DSM 5831</strain>
    </source>
</reference>
<dbReference type="EMBL" id="CP025958">
    <property type="protein sequence ID" value="AWM38856.1"/>
    <property type="molecule type" value="Genomic_DNA"/>
</dbReference>
<protein>
    <submittedName>
        <fullName evidence="2">DUF4112 domain-containing protein</fullName>
    </submittedName>
</protein>
<dbReference type="Pfam" id="PF13430">
    <property type="entry name" value="DUF4112"/>
    <property type="match status" value="1"/>
</dbReference>
<name>A0A2Z3H5M1_9BACT</name>
<keyword evidence="1" id="KW-1133">Transmembrane helix</keyword>
<dbReference type="AlphaFoldDB" id="A0A2Z3H5M1"/>
<evidence type="ECO:0000313" key="3">
    <source>
        <dbReference type="Proteomes" id="UP000245802"/>
    </source>
</evidence>
<dbReference type="Proteomes" id="UP000245802">
    <property type="component" value="Chromosome"/>
</dbReference>
<keyword evidence="3" id="KW-1185">Reference proteome</keyword>
<feature type="transmembrane region" description="Helical" evidence="1">
    <location>
        <begin position="121"/>
        <end position="147"/>
    </location>
</feature>
<sequence>MEAELVILRGIAKVMDEAVTVPNTNVKVGLDALLGLIPGVGDIGSAAVGAYILRAAARLNVPTVIIARMLMNLLIDAALGIVPFIGDFLDVLYKANAKNARLVVEAVENRGAATRGSWLKLIGAFTVFALIVGGGIVGTVFALKALWNAL</sequence>
<proteinExistence type="predicted"/>
<feature type="transmembrane region" description="Helical" evidence="1">
    <location>
        <begin position="32"/>
        <end position="53"/>
    </location>
</feature>